<feature type="compositionally biased region" description="Gly residues" evidence="6">
    <location>
        <begin position="181"/>
        <end position="191"/>
    </location>
</feature>
<dbReference type="InterPro" id="IPR015890">
    <property type="entry name" value="Chorismate_C"/>
</dbReference>
<dbReference type="SUPFAM" id="SSF56322">
    <property type="entry name" value="ADC synthase"/>
    <property type="match status" value="1"/>
</dbReference>
<dbReference type="Pfam" id="PF00425">
    <property type="entry name" value="Chorismate_bind"/>
    <property type="match status" value="1"/>
</dbReference>
<feature type="compositionally biased region" description="Low complexity" evidence="6">
    <location>
        <begin position="192"/>
        <end position="202"/>
    </location>
</feature>
<dbReference type="GO" id="GO:0008909">
    <property type="term" value="F:isochorismate synthase activity"/>
    <property type="evidence" value="ECO:0007669"/>
    <property type="project" value="UniProtKB-EC"/>
</dbReference>
<evidence type="ECO:0000313" key="9">
    <source>
        <dbReference type="Proteomes" id="UP000234206"/>
    </source>
</evidence>
<feature type="region of interest" description="Disordered" evidence="6">
    <location>
        <begin position="180"/>
        <end position="233"/>
    </location>
</feature>
<dbReference type="Gene3D" id="3.60.120.10">
    <property type="entry name" value="Anthranilate synthase"/>
    <property type="match status" value="1"/>
</dbReference>
<dbReference type="AlphaFoldDB" id="A0A2I1PCD0"/>
<name>A0A2I1PCD0_9MICO</name>
<dbReference type="OrthoDB" id="9806579at2"/>
<evidence type="ECO:0000256" key="5">
    <source>
        <dbReference type="ARBA" id="ARBA00041564"/>
    </source>
</evidence>
<dbReference type="InterPro" id="IPR004561">
    <property type="entry name" value="IsoChor_synthase"/>
</dbReference>
<dbReference type="Proteomes" id="UP000234206">
    <property type="component" value="Unassembled WGS sequence"/>
</dbReference>
<organism evidence="8 9">
    <name type="scientific">Kytococcus schroeteri</name>
    <dbReference type="NCBI Taxonomy" id="138300"/>
    <lineage>
        <taxon>Bacteria</taxon>
        <taxon>Bacillati</taxon>
        <taxon>Actinomycetota</taxon>
        <taxon>Actinomycetes</taxon>
        <taxon>Micrococcales</taxon>
        <taxon>Kytococcaceae</taxon>
        <taxon>Kytococcus</taxon>
    </lineage>
</organism>
<dbReference type="RefSeq" id="WP_101849216.1">
    <property type="nucleotide sequence ID" value="NZ_PKIZ01000004.1"/>
</dbReference>
<dbReference type="PANTHER" id="PTHR42839:SF2">
    <property type="entry name" value="ISOCHORISMATE SYNTHASE ENTC"/>
    <property type="match status" value="1"/>
</dbReference>
<dbReference type="EMBL" id="PKIZ01000004">
    <property type="protein sequence ID" value="PKZ42276.1"/>
    <property type="molecule type" value="Genomic_DNA"/>
</dbReference>
<dbReference type="EC" id="5.4.4.2" evidence="3"/>
<feature type="domain" description="Chorismate-utilising enzyme C-terminal" evidence="7">
    <location>
        <begin position="234"/>
        <end position="484"/>
    </location>
</feature>
<feature type="region of interest" description="Disordered" evidence="6">
    <location>
        <begin position="94"/>
        <end position="128"/>
    </location>
</feature>
<dbReference type="InterPro" id="IPR005801">
    <property type="entry name" value="ADC_synthase"/>
</dbReference>
<dbReference type="PANTHER" id="PTHR42839">
    <property type="entry name" value="ISOCHORISMATE SYNTHASE ENTC"/>
    <property type="match status" value="1"/>
</dbReference>
<reference evidence="8 9" key="1">
    <citation type="submission" date="2017-12" db="EMBL/GenBank/DDBJ databases">
        <title>Phylogenetic diversity of female urinary microbiome.</title>
        <authorList>
            <person name="Thomas-White K."/>
            <person name="Wolfe A.J."/>
        </authorList>
    </citation>
    <scope>NUCLEOTIDE SEQUENCE [LARGE SCALE GENOMIC DNA]</scope>
    <source>
        <strain evidence="8 9">UMB1298</strain>
    </source>
</reference>
<keyword evidence="9" id="KW-1185">Reference proteome</keyword>
<evidence type="ECO:0000256" key="3">
    <source>
        <dbReference type="ARBA" id="ARBA00012824"/>
    </source>
</evidence>
<keyword evidence="4" id="KW-0413">Isomerase</keyword>
<evidence type="ECO:0000313" key="8">
    <source>
        <dbReference type="EMBL" id="PKZ42276.1"/>
    </source>
</evidence>
<protein>
    <recommendedName>
        <fullName evidence="3">isochorismate synthase</fullName>
        <ecNumber evidence="3">5.4.4.2</ecNumber>
    </recommendedName>
    <alternativeName>
        <fullName evidence="5">Isochorismate mutase</fullName>
    </alternativeName>
</protein>
<proteinExistence type="inferred from homology"/>
<evidence type="ECO:0000256" key="2">
    <source>
        <dbReference type="ARBA" id="ARBA00005297"/>
    </source>
</evidence>
<evidence type="ECO:0000256" key="6">
    <source>
        <dbReference type="SAM" id="MobiDB-lite"/>
    </source>
</evidence>
<gene>
    <name evidence="8" type="ORF">CYJ76_02970</name>
</gene>
<evidence type="ECO:0000256" key="4">
    <source>
        <dbReference type="ARBA" id="ARBA00023235"/>
    </source>
</evidence>
<evidence type="ECO:0000256" key="1">
    <source>
        <dbReference type="ARBA" id="ARBA00000799"/>
    </source>
</evidence>
<evidence type="ECO:0000259" key="7">
    <source>
        <dbReference type="Pfam" id="PF00425"/>
    </source>
</evidence>
<feature type="compositionally biased region" description="Low complexity" evidence="6">
    <location>
        <begin position="113"/>
        <end position="122"/>
    </location>
</feature>
<comment type="caution">
    <text evidence="8">The sequence shown here is derived from an EMBL/GenBank/DDBJ whole genome shotgun (WGS) entry which is preliminary data.</text>
</comment>
<comment type="catalytic activity">
    <reaction evidence="1">
        <text>chorismate = isochorismate</text>
        <dbReference type="Rhea" id="RHEA:18985"/>
        <dbReference type="ChEBI" id="CHEBI:29748"/>
        <dbReference type="ChEBI" id="CHEBI:29780"/>
        <dbReference type="EC" id="5.4.4.2"/>
    </reaction>
</comment>
<accession>A0A2I1PCD0</accession>
<dbReference type="NCBIfam" id="TIGR00543">
    <property type="entry name" value="isochor_syn"/>
    <property type="match status" value="1"/>
</dbReference>
<sequence>MNTPLSTPSPSLPPVPRLVVRTEVHPADGVGLGRVVPEVAAGDVVAWVRRREGMVGWGRAATATVTDAGPDRWQLLSRWWQAVVEAAVDEGTTWVGDAAPAGDATPVDDAARAGDAPDGSSGEPALPRGAGLVTWASAAFRDDSPAGSALVVPEVVVGRKGDVAWVTRIRRATEGVVDDGAAGGATAGAGADGAPVDGAAVDSSTAVTGLPPESPAPRRPTGIVDEPGDTPDAGWPDVVQRCVDAIRQGRAQKVVLARDVVATAAEPIDLRWLLTRLVGDYPDTWAFAVDGLVGATPEMLVRLDAGHVFSRVLAGTAARAADVEDDQRAADALLASRKDLSEHAFAVDSVVERLSPLCSAVVAPRSPALLTLPNLFHLVSDLDGRAEPGTTVLELAGALHPSAAVGGTPREAAQELIAEFEGRDRGRYASPVGWMDARGDGDMGLALRCGRVLPEDPRQLRMWAGGGIVAESDPDAELAETHTKLAPMRSALAGD</sequence>
<comment type="similarity">
    <text evidence="2">Belongs to the isochorismate synthase family.</text>
</comment>